<evidence type="ECO:0000313" key="3">
    <source>
        <dbReference type="Proteomes" id="UP000595564"/>
    </source>
</evidence>
<dbReference type="AlphaFoldDB" id="A0A7R6PYL2"/>
<keyword evidence="3" id="KW-1185">Reference proteome</keyword>
<dbReference type="KEGG" id="thyd:TTHT_0405"/>
<reference evidence="2 3" key="1">
    <citation type="journal article" date="2012" name="Extremophiles">
        <title>Thermotomaculum hydrothermale gen. nov., sp. nov., a novel heterotrophic thermophile within the phylum Acidobacteria from a deep-sea hydrothermal vent chimney in the Southern Okinawa Trough.</title>
        <authorList>
            <person name="Izumi H."/>
            <person name="Nunoura T."/>
            <person name="Miyazaki M."/>
            <person name="Mino S."/>
            <person name="Toki T."/>
            <person name="Takai K."/>
            <person name="Sako Y."/>
            <person name="Sawabe T."/>
            <person name="Nakagawa S."/>
        </authorList>
    </citation>
    <scope>NUCLEOTIDE SEQUENCE [LARGE SCALE GENOMIC DNA]</scope>
    <source>
        <strain evidence="2 3">AC55</strain>
    </source>
</reference>
<feature type="chain" id="PRO_5032814695" evidence="1">
    <location>
        <begin position="23"/>
        <end position="168"/>
    </location>
</feature>
<name>A0A7R6PYL2_9BACT</name>
<feature type="signal peptide" evidence="1">
    <location>
        <begin position="1"/>
        <end position="22"/>
    </location>
</feature>
<sequence length="168" mass="18667">MKMSFILVLTTIFLISPVNVFCQEKPTKNKQNAQSSQIKNDSPLSFLPKGTIIHKRTKDKIYVFLPHNTKIQGLLCRGDKHQGWETVFYTNGKLALAWLAKPAVIQGIPCAAASFWTELFGGTAAVTFHPDGKLAGCKLAKDVTIDGHTFKKGDYVRFDSKGKLILKK</sequence>
<gene>
    <name evidence="2" type="ORF">TTHT_0405</name>
</gene>
<organism evidence="2 3">
    <name type="scientific">Thermotomaculum hydrothermale</name>
    <dbReference type="NCBI Taxonomy" id="981385"/>
    <lineage>
        <taxon>Bacteria</taxon>
        <taxon>Pseudomonadati</taxon>
        <taxon>Acidobacteriota</taxon>
        <taxon>Holophagae</taxon>
        <taxon>Thermotomaculales</taxon>
        <taxon>Thermotomaculaceae</taxon>
        <taxon>Thermotomaculum</taxon>
    </lineage>
</organism>
<evidence type="ECO:0000256" key="1">
    <source>
        <dbReference type="SAM" id="SignalP"/>
    </source>
</evidence>
<evidence type="ECO:0000313" key="2">
    <source>
        <dbReference type="EMBL" id="BBB32008.1"/>
    </source>
</evidence>
<protein>
    <submittedName>
        <fullName evidence="2">Uncharacterized protein</fullName>
    </submittedName>
</protein>
<dbReference type="EMBL" id="AP017470">
    <property type="protein sequence ID" value="BBB32008.1"/>
    <property type="molecule type" value="Genomic_DNA"/>
</dbReference>
<dbReference type="Proteomes" id="UP000595564">
    <property type="component" value="Chromosome"/>
</dbReference>
<proteinExistence type="predicted"/>
<dbReference type="RefSeq" id="WP_201328344.1">
    <property type="nucleotide sequence ID" value="NZ_AP017470.1"/>
</dbReference>
<keyword evidence="1" id="KW-0732">Signal</keyword>
<accession>A0A7R6PYL2</accession>